<evidence type="ECO:0000256" key="4">
    <source>
        <dbReference type="ARBA" id="ARBA00023136"/>
    </source>
</evidence>
<gene>
    <name evidence="9" type="ORF">KUV50_15520</name>
</gene>
<comment type="similarity">
    <text evidence="2">Belongs to the SusD family.</text>
</comment>
<accession>A0A953LCJ1</accession>
<name>A0A953LCJ1_9BACT</name>
<keyword evidence="3 6" id="KW-0732">Signal</keyword>
<comment type="subcellular location">
    <subcellularLocation>
        <location evidence="1">Cell outer membrane</location>
    </subcellularLocation>
</comment>
<evidence type="ECO:0000313" key="9">
    <source>
        <dbReference type="EMBL" id="MBY5959561.1"/>
    </source>
</evidence>
<evidence type="ECO:0000256" key="3">
    <source>
        <dbReference type="ARBA" id="ARBA00022729"/>
    </source>
</evidence>
<evidence type="ECO:0000313" key="10">
    <source>
        <dbReference type="Proteomes" id="UP000753961"/>
    </source>
</evidence>
<evidence type="ECO:0000256" key="6">
    <source>
        <dbReference type="SAM" id="SignalP"/>
    </source>
</evidence>
<keyword evidence="5" id="KW-0998">Cell outer membrane</keyword>
<dbReference type="Proteomes" id="UP000753961">
    <property type="component" value="Unassembled WGS sequence"/>
</dbReference>
<dbReference type="InterPro" id="IPR033985">
    <property type="entry name" value="SusD-like_N"/>
</dbReference>
<dbReference type="InterPro" id="IPR011990">
    <property type="entry name" value="TPR-like_helical_dom_sf"/>
</dbReference>
<reference evidence="9" key="1">
    <citation type="submission" date="2021-06" db="EMBL/GenBank/DDBJ databases">
        <title>44 bacteria genomes isolated from Dapeng, Shenzhen.</title>
        <authorList>
            <person name="Zheng W."/>
            <person name="Yu S."/>
            <person name="Huang Y."/>
        </authorList>
    </citation>
    <scope>NUCLEOTIDE SEQUENCE</scope>
    <source>
        <strain evidence="9">DP5N28-2</strain>
    </source>
</reference>
<proteinExistence type="inferred from homology"/>
<evidence type="ECO:0000259" key="8">
    <source>
        <dbReference type="Pfam" id="PF14322"/>
    </source>
</evidence>
<evidence type="ECO:0000259" key="7">
    <source>
        <dbReference type="Pfam" id="PF07980"/>
    </source>
</evidence>
<keyword evidence="4" id="KW-0472">Membrane</keyword>
<dbReference type="Pfam" id="PF14322">
    <property type="entry name" value="SusD-like_3"/>
    <property type="match status" value="1"/>
</dbReference>
<evidence type="ECO:0000256" key="2">
    <source>
        <dbReference type="ARBA" id="ARBA00006275"/>
    </source>
</evidence>
<feature type="domain" description="SusD-like N-terminal" evidence="8">
    <location>
        <begin position="110"/>
        <end position="229"/>
    </location>
</feature>
<sequence>MKKLITSITFLLLLGGLFSCEDILDQQAVDSFNEESVFQDINLVDAYLGRCYDYIGGDNNQVLGLREDLLSSATDETLCIHRPGGYTFVKGTLSPDDMGHFGNWRFSFLQWDPLYQNIKNVNVLLANIDKTPIETPNDQALLDRMKAEAHFIRAFDYTNLFRSYGGLILIDKPFELGEDFLEAKRSGVDETLDFILADIEKAIAGLPEKGNIEQGRATKGAAAALKSRLLSFSAGELMNGGYMASDPLVSFQNGSRESRLQQAKAAAKSVMDGTYGEYALVGGTDDPPANMTQADVDAYAANFYNLFTQKGEWNDEVIWGVQYLNSQGNTTSQNKWFGPNGYHNWGNNNPLEPVVRKFEMSDGTPFQWDKYNPGDDQVREFSAAELEADPERNPYNGREPRFYASVLYDGAKWQDRPSDAAGIDPTGRVQTGYWLEADGSETAGLDTRQGLIEAWNGTKVGYYIKKYMDESTVGQYFNNENAWLEFRYAEVVLDFAEAAIELGDIQEGLDALNMVRNRAGLPDRVTADQAQAREWLRHERQIEFFGEGDRWYTIRKWMIADEVIKDVHSMKITHFSDGGTRWFYDKSTTVDEREWKDSQYWLPIAREEKNKAPQLTQNPGY</sequence>
<dbReference type="AlphaFoldDB" id="A0A953LCJ1"/>
<organism evidence="9 10">
    <name type="scientific">Membranihabitans marinus</name>
    <dbReference type="NCBI Taxonomy" id="1227546"/>
    <lineage>
        <taxon>Bacteria</taxon>
        <taxon>Pseudomonadati</taxon>
        <taxon>Bacteroidota</taxon>
        <taxon>Saprospiria</taxon>
        <taxon>Saprospirales</taxon>
        <taxon>Saprospiraceae</taxon>
        <taxon>Membranihabitans</taxon>
    </lineage>
</organism>
<dbReference type="Gene3D" id="1.25.40.390">
    <property type="match status" value="1"/>
</dbReference>
<dbReference type="GO" id="GO:0009279">
    <property type="term" value="C:cell outer membrane"/>
    <property type="evidence" value="ECO:0007669"/>
    <property type="project" value="UniProtKB-SubCell"/>
</dbReference>
<dbReference type="RefSeq" id="WP_222581098.1">
    <property type="nucleotide sequence ID" value="NZ_JAHVHU010000015.1"/>
</dbReference>
<feature type="domain" description="RagB/SusD" evidence="7">
    <location>
        <begin position="316"/>
        <end position="621"/>
    </location>
</feature>
<evidence type="ECO:0000256" key="1">
    <source>
        <dbReference type="ARBA" id="ARBA00004442"/>
    </source>
</evidence>
<dbReference type="InterPro" id="IPR012944">
    <property type="entry name" value="SusD_RagB_dom"/>
</dbReference>
<comment type="caution">
    <text evidence="9">The sequence shown here is derived from an EMBL/GenBank/DDBJ whole genome shotgun (WGS) entry which is preliminary data.</text>
</comment>
<dbReference type="SUPFAM" id="SSF48452">
    <property type="entry name" value="TPR-like"/>
    <property type="match status" value="1"/>
</dbReference>
<dbReference type="EMBL" id="JAHVHU010000015">
    <property type="protein sequence ID" value="MBY5959561.1"/>
    <property type="molecule type" value="Genomic_DNA"/>
</dbReference>
<feature type="signal peptide" evidence="6">
    <location>
        <begin position="1"/>
        <end position="21"/>
    </location>
</feature>
<dbReference type="Pfam" id="PF07980">
    <property type="entry name" value="SusD_RagB"/>
    <property type="match status" value="1"/>
</dbReference>
<keyword evidence="10" id="KW-1185">Reference proteome</keyword>
<dbReference type="PROSITE" id="PS51257">
    <property type="entry name" value="PROKAR_LIPOPROTEIN"/>
    <property type="match status" value="1"/>
</dbReference>
<evidence type="ECO:0000256" key="5">
    <source>
        <dbReference type="ARBA" id="ARBA00023237"/>
    </source>
</evidence>
<protein>
    <submittedName>
        <fullName evidence="9">RagB/SusD family nutrient uptake outer membrane protein</fullName>
    </submittedName>
</protein>
<feature type="chain" id="PRO_5036771297" evidence="6">
    <location>
        <begin position="22"/>
        <end position="621"/>
    </location>
</feature>